<dbReference type="Gene3D" id="3.40.720.10">
    <property type="entry name" value="Alkaline Phosphatase, subunit A"/>
    <property type="match status" value="1"/>
</dbReference>
<dbReference type="InterPro" id="IPR013783">
    <property type="entry name" value="Ig-like_fold"/>
</dbReference>
<feature type="chain" id="PRO_5032861969" evidence="7">
    <location>
        <begin position="21"/>
        <end position="1469"/>
    </location>
</feature>
<accession>A0A851GEP9</accession>
<dbReference type="Pfam" id="PF00933">
    <property type="entry name" value="Glyco_hydro_3"/>
    <property type="match status" value="1"/>
</dbReference>
<dbReference type="FunFam" id="2.60.40.10:FF:000495">
    <property type="entry name" value="Periplasmic beta-glucosidase"/>
    <property type="match status" value="1"/>
</dbReference>
<dbReference type="PROSITE" id="PS00523">
    <property type="entry name" value="SULFATASE_1"/>
    <property type="match status" value="1"/>
</dbReference>
<keyword evidence="11" id="KW-1185">Reference proteome</keyword>
<evidence type="ECO:0000256" key="2">
    <source>
        <dbReference type="ARBA" id="ARBA00008779"/>
    </source>
</evidence>
<dbReference type="CDD" id="cd16143">
    <property type="entry name" value="ARS_like"/>
    <property type="match status" value="1"/>
</dbReference>
<dbReference type="InterPro" id="IPR036962">
    <property type="entry name" value="Glyco_hydro_3_N_sf"/>
</dbReference>
<dbReference type="GO" id="GO:0008422">
    <property type="term" value="F:beta-glucosidase activity"/>
    <property type="evidence" value="ECO:0007669"/>
    <property type="project" value="UniProtKB-ARBA"/>
</dbReference>
<dbReference type="PANTHER" id="PTHR42715:SF10">
    <property type="entry name" value="BETA-GLUCOSIDASE"/>
    <property type="match status" value="1"/>
</dbReference>
<evidence type="ECO:0000259" key="8">
    <source>
        <dbReference type="PROSITE" id="PS50022"/>
    </source>
</evidence>
<comment type="caution">
    <text evidence="10">The sequence shown here is derived from an EMBL/GenBank/DDBJ whole genome shotgun (WGS) entry which is preliminary data.</text>
</comment>
<evidence type="ECO:0000313" key="10">
    <source>
        <dbReference type="EMBL" id="NWK54201.1"/>
    </source>
</evidence>
<evidence type="ECO:0000313" key="11">
    <source>
        <dbReference type="Proteomes" id="UP000557872"/>
    </source>
</evidence>
<dbReference type="Gene3D" id="3.30.1120.10">
    <property type="match status" value="1"/>
</dbReference>
<dbReference type="InterPro" id="IPR001764">
    <property type="entry name" value="Glyco_hydro_3_N"/>
</dbReference>
<dbReference type="InterPro" id="IPR002772">
    <property type="entry name" value="Glyco_hydro_3_C"/>
</dbReference>
<dbReference type="InterPro" id="IPR037524">
    <property type="entry name" value="PA14/GLEYA"/>
</dbReference>
<evidence type="ECO:0000256" key="7">
    <source>
        <dbReference type="SAM" id="SignalP"/>
    </source>
</evidence>
<dbReference type="GO" id="GO:0016740">
    <property type="term" value="F:transferase activity"/>
    <property type="evidence" value="ECO:0007669"/>
    <property type="project" value="UniProtKB-KW"/>
</dbReference>
<dbReference type="Pfam" id="PF07691">
    <property type="entry name" value="PA14"/>
    <property type="match status" value="1"/>
</dbReference>
<dbReference type="InterPro" id="IPR011658">
    <property type="entry name" value="PA14_dom"/>
</dbReference>
<protein>
    <submittedName>
        <fullName evidence="10">Sulfatase-like hydrolase/transferase</fullName>
    </submittedName>
</protein>
<evidence type="ECO:0000256" key="1">
    <source>
        <dbReference type="ARBA" id="ARBA00005336"/>
    </source>
</evidence>
<dbReference type="EMBL" id="JACBAZ010000001">
    <property type="protein sequence ID" value="NWK54201.1"/>
    <property type="molecule type" value="Genomic_DNA"/>
</dbReference>
<keyword evidence="4" id="KW-0119">Carbohydrate metabolism</keyword>
<dbReference type="PROSITE" id="PS51820">
    <property type="entry name" value="PA14"/>
    <property type="match status" value="1"/>
</dbReference>
<feature type="domain" description="PA14" evidence="9">
    <location>
        <begin position="1063"/>
        <end position="1202"/>
    </location>
</feature>
<feature type="region of interest" description="Disordered" evidence="6">
    <location>
        <begin position="338"/>
        <end position="364"/>
    </location>
</feature>
<dbReference type="PROSITE" id="PS00775">
    <property type="entry name" value="GLYCOSYL_HYDROL_F3"/>
    <property type="match status" value="1"/>
</dbReference>
<dbReference type="Pfam" id="PF00884">
    <property type="entry name" value="Sulfatase"/>
    <property type="match status" value="1"/>
</dbReference>
<dbReference type="Proteomes" id="UP000557872">
    <property type="component" value="Unassembled WGS sequence"/>
</dbReference>
<proteinExistence type="inferred from homology"/>
<evidence type="ECO:0000256" key="5">
    <source>
        <dbReference type="RuleBase" id="RU361161"/>
    </source>
</evidence>
<keyword evidence="5" id="KW-0326">Glycosidase</keyword>
<dbReference type="SUPFAM" id="SSF49785">
    <property type="entry name" value="Galactose-binding domain-like"/>
    <property type="match status" value="1"/>
</dbReference>
<dbReference type="SUPFAM" id="SSF53649">
    <property type="entry name" value="Alkaline phosphatase-like"/>
    <property type="match status" value="1"/>
</dbReference>
<dbReference type="SUPFAM" id="SSF51445">
    <property type="entry name" value="(Trans)glycosidases"/>
    <property type="match status" value="1"/>
</dbReference>
<dbReference type="PANTHER" id="PTHR42715">
    <property type="entry name" value="BETA-GLUCOSIDASE"/>
    <property type="match status" value="1"/>
</dbReference>
<dbReference type="SMART" id="SM00758">
    <property type="entry name" value="PA14"/>
    <property type="match status" value="1"/>
</dbReference>
<dbReference type="InterPro" id="IPR036881">
    <property type="entry name" value="Glyco_hydro_3_C_sf"/>
</dbReference>
<feature type="signal peptide" evidence="7">
    <location>
        <begin position="1"/>
        <end position="20"/>
    </location>
</feature>
<dbReference type="RefSeq" id="WP_178930744.1">
    <property type="nucleotide sequence ID" value="NZ_JACBAZ010000001.1"/>
</dbReference>
<dbReference type="InterPro" id="IPR026891">
    <property type="entry name" value="Fn3-like"/>
</dbReference>
<name>A0A851GEP9_9BACT</name>
<sequence length="1469" mass="163163">MLNKSAMILAGLCLAGASVATETRPPNVIFIYGDDVGYGDVGVYGSEKIPTPNIDRLAKAGIQFLDGHCTAATCTPSRFSMLTGLYGFRQGVGILPPDAPLCIPTNILTLPKMFKKAGYDTAVIGKWHLGLGQQGVKTDWNAAVKPGPLEIGFDYSFLLPSTNDRVPCVYLENHHVVNLDPNDPLYVTHEPVAPAGFTGTVYPDGRKNPEAQTYYAADHQHSCSVINGIGRIGYQWGGKSALWNDETMADEFVNQAKKYIAAKKDKPFFLYFASQDIHVPRAPHPRFQGKTSLGKRGDAMVQFDWVTGEIVKTLEEHGLRENTIIIFSSDNGPVYDDGYKDGSTVRQSSQEGDHGHDGSGPYRGGKYQIYEGGTRVPFIISWPAKIKPGTSNALVNQIDFIASFADLLEVELKPNEAVDSRNMLKAFLGDDPIGLPFMPEESFRTLGLRRGPWKYVTGHQEELYNLESDIGEANNVIAQYPEMASIMRHTLGRIRKEGRIRKLPGDIELPEYAASTEESHNPVEHAFDGNEATRWAATDRKAGHWLRVDYKKPTAVSGVQIVWEHSDKKYGYIVEGSDDATSWETLAEGYADTHGSKHNVSAEKRYYRVRTTTEGPYIWPSIRKLNFATEHAEQTVAGEVSDEQAMKLANEVLGKLTLEEKISLCHGSGTFTITNIPRVGIEREFTMVDNSSTVVGDVARMKWGTTEEGKKQTATAFPSLSAAGATWDRELVRQFADALGKEARFRGKDMQLGPGVNIHRTPLCGRNWEYFGEDPAHAAKMVVPYVKGLQQNHVAATVKHFAANNSEWNRYRVDSDPDERTLREIYFPAFEAAVKEGGVLAVMSGYNKVRGEWCSHSDYLNNQILKKEWGFKGLVVTDWDGLHSTMKGALGGTDLEMNMGANIRYFKKPLLEAVKNGTIPQAVLDDKVRRVLYVMAKTKFIGTHTDREKGAYETPEHTAIARKIAQDAITLLKNEDDVLPLNREAVKSVLVIGDNAIRKQCPGWHSGRANPKHEVTPLEGIKELLGDNVQVTFRNVKSAGDQIKQLPETWILTQDPNSKRVGFGQPAFKVEYFNNTELTGAPVHTAYDKHIDFNKRKKRLPEGVRQNNISIRWTATISPDQSGEYVLGAKIDDGVRIFVDGQLVADNWRPGAKRIAKGTIQLEKDKEYALRVEYLEIAGDALCEFGLIESAQSLTALVAEATQSDAVIYFTGNNHDMSQPVCEGETVDRKSMALYPHDDRAIAALLKAKPDAVIVNLSGVAVAMPWIDEAKALVQYYFSGQEGGNAIADVLFGNVNPSGKLTFTMPKKLSDSPAHALDDYNDKYMKYKEGVFVGYRWFDAKNIEPQFPFGHGLSYTTFKVGKPKLSREKGKVIVKASVTNTGKVAGAEVVQLYVAPPKGEVERPVRELKDFGKVFLQPGETKTVEMQLTERDFSYWDIATHDWKATRGTYRIEIGSSSRDIKQTRTFKY</sequence>
<dbReference type="Gene3D" id="3.40.50.1700">
    <property type="entry name" value="Glycoside hydrolase family 3 C-terminal domain"/>
    <property type="match status" value="1"/>
</dbReference>
<organism evidence="10 11">
    <name type="scientific">Oceaniferula marina</name>
    <dbReference type="NCBI Taxonomy" id="2748318"/>
    <lineage>
        <taxon>Bacteria</taxon>
        <taxon>Pseudomonadati</taxon>
        <taxon>Verrucomicrobiota</taxon>
        <taxon>Verrucomicrobiia</taxon>
        <taxon>Verrucomicrobiales</taxon>
        <taxon>Verrucomicrobiaceae</taxon>
        <taxon>Oceaniferula</taxon>
    </lineage>
</organism>
<evidence type="ECO:0000256" key="3">
    <source>
        <dbReference type="ARBA" id="ARBA00022801"/>
    </source>
</evidence>
<dbReference type="InterPro" id="IPR000917">
    <property type="entry name" value="Sulfatase_N"/>
</dbReference>
<dbReference type="InterPro" id="IPR017850">
    <property type="entry name" value="Alkaline_phosphatase_core_sf"/>
</dbReference>
<feature type="domain" description="F5/8 type C" evidence="8">
    <location>
        <begin position="495"/>
        <end position="618"/>
    </location>
</feature>
<dbReference type="SMART" id="SM01217">
    <property type="entry name" value="Fn3_like"/>
    <property type="match status" value="1"/>
</dbReference>
<dbReference type="InterPro" id="IPR000421">
    <property type="entry name" value="FA58C"/>
</dbReference>
<dbReference type="InterPro" id="IPR017853">
    <property type="entry name" value="GH"/>
</dbReference>
<dbReference type="Pfam" id="PF00754">
    <property type="entry name" value="F5_F8_type_C"/>
    <property type="match status" value="1"/>
</dbReference>
<reference evidence="10 11" key="1">
    <citation type="submission" date="2020-07" db="EMBL/GenBank/DDBJ databases">
        <title>Roseicoccus Jingziensis gen. nov., sp. nov., isolated from coastal seawater.</title>
        <authorList>
            <person name="Feng X."/>
        </authorList>
    </citation>
    <scope>NUCLEOTIDE SEQUENCE [LARGE SCALE GENOMIC DNA]</scope>
    <source>
        <strain evidence="10 11">N1E253</strain>
    </source>
</reference>
<keyword evidence="3 5" id="KW-0378">Hydrolase</keyword>
<dbReference type="Pfam" id="PF14310">
    <property type="entry name" value="Fn3-like"/>
    <property type="match status" value="1"/>
</dbReference>
<comment type="similarity">
    <text evidence="1 5">Belongs to the glycosyl hydrolase 3 family.</text>
</comment>
<gene>
    <name evidence="10" type="ORF">HW115_01150</name>
</gene>
<dbReference type="InterPro" id="IPR019800">
    <property type="entry name" value="Glyco_hydro_3_AS"/>
</dbReference>
<evidence type="ECO:0000256" key="4">
    <source>
        <dbReference type="ARBA" id="ARBA00023277"/>
    </source>
</evidence>
<dbReference type="GO" id="GO:0005975">
    <property type="term" value="P:carbohydrate metabolic process"/>
    <property type="evidence" value="ECO:0007669"/>
    <property type="project" value="InterPro"/>
</dbReference>
<evidence type="ECO:0000256" key="6">
    <source>
        <dbReference type="SAM" id="MobiDB-lite"/>
    </source>
</evidence>
<dbReference type="Gene3D" id="2.60.40.10">
    <property type="entry name" value="Immunoglobulins"/>
    <property type="match status" value="1"/>
</dbReference>
<dbReference type="InterPro" id="IPR008979">
    <property type="entry name" value="Galactose-bd-like_sf"/>
</dbReference>
<keyword evidence="10" id="KW-0808">Transferase</keyword>
<comment type="similarity">
    <text evidence="2">Belongs to the sulfatase family.</text>
</comment>
<dbReference type="SUPFAM" id="SSF52279">
    <property type="entry name" value="Beta-D-glucan exohydrolase, C-terminal domain"/>
    <property type="match status" value="1"/>
</dbReference>
<dbReference type="InterPro" id="IPR024607">
    <property type="entry name" value="Sulfatase_CS"/>
</dbReference>
<dbReference type="Pfam" id="PF01915">
    <property type="entry name" value="Glyco_hydro_3_C"/>
    <property type="match status" value="1"/>
</dbReference>
<dbReference type="InterPro" id="IPR050288">
    <property type="entry name" value="Cellulose_deg_GH3"/>
</dbReference>
<dbReference type="PROSITE" id="PS00149">
    <property type="entry name" value="SULFATASE_2"/>
    <property type="match status" value="1"/>
</dbReference>
<dbReference type="Gene3D" id="3.20.20.300">
    <property type="entry name" value="Glycoside hydrolase, family 3, N-terminal domain"/>
    <property type="match status" value="1"/>
</dbReference>
<dbReference type="SUPFAM" id="SSF56988">
    <property type="entry name" value="Anthrax protective antigen"/>
    <property type="match status" value="1"/>
</dbReference>
<keyword evidence="7" id="KW-0732">Signal</keyword>
<evidence type="ECO:0000259" key="9">
    <source>
        <dbReference type="PROSITE" id="PS51820"/>
    </source>
</evidence>
<dbReference type="PROSITE" id="PS50022">
    <property type="entry name" value="FA58C_3"/>
    <property type="match status" value="1"/>
</dbReference>
<dbReference type="PRINTS" id="PR00133">
    <property type="entry name" value="GLHYDRLASE3"/>
</dbReference>
<dbReference type="Gene3D" id="2.60.120.260">
    <property type="entry name" value="Galactose-binding domain-like"/>
    <property type="match status" value="2"/>
</dbReference>